<protein>
    <recommendedName>
        <fullName evidence="1">F-box domain-containing protein</fullName>
    </recommendedName>
</protein>
<keyword evidence="3" id="KW-1185">Reference proteome</keyword>
<dbReference type="GeneID" id="63747089"/>
<gene>
    <name evidence="2" type="ORF">ASPWEDRAFT_174570</name>
</gene>
<dbReference type="Gene3D" id="1.20.1280.50">
    <property type="match status" value="1"/>
</dbReference>
<accession>A0A1L9RE18</accession>
<sequence length="481" mass="55646">MDVDLDPDVEAILTTFNNLKSRPSRRAAYLGLLNQLSPNEWRDLKDATNERPFHCDVLTSLPLEIAGQITKYLDLSEIFLLQRVSKQWQKLLSSHYVRDLTLRRRTGCGLSPTESESAFKKSVERRLRIERGKPLRVTTHDISEYEQDYDRTGAIKMDYSHGRCALIKHRATVAIFCLRAEKVVKRFDTENREPINDIRISDSMVAIVTSRARCYTWNIHTEESYEPFRLASLNYDLFIIKGQKVAFNFPESTGSYVIQWCPPSRTTRTVHLPPELVFWCLHPTTDDLTSVHFCRKDGGEIDDWNPCSEVQLRIITFSPSGNNELYPKSSKDMDIPVPNNDHASWMAHNETSSVLPFHRFGCIELDSEKDDLLYLMVSYDSETDQLFLHKHETDFHLTMSFIIPKVVYYGFRENHAYQHNIIRISTPDGDHPFPEESTIVLPASEEYVFWGDEQYFVVINISGLAVWYFDETALPDAAPDE</sequence>
<dbReference type="Pfam" id="PF12937">
    <property type="entry name" value="F-box-like"/>
    <property type="match status" value="1"/>
</dbReference>
<evidence type="ECO:0000259" key="1">
    <source>
        <dbReference type="PROSITE" id="PS50181"/>
    </source>
</evidence>
<reference evidence="3" key="1">
    <citation type="journal article" date="2017" name="Genome Biol.">
        <title>Comparative genomics reveals high biological diversity and specific adaptations in the industrially and medically important fungal genus Aspergillus.</title>
        <authorList>
            <person name="de Vries R.P."/>
            <person name="Riley R."/>
            <person name="Wiebenga A."/>
            <person name="Aguilar-Osorio G."/>
            <person name="Amillis S."/>
            <person name="Uchima C.A."/>
            <person name="Anderluh G."/>
            <person name="Asadollahi M."/>
            <person name="Askin M."/>
            <person name="Barry K."/>
            <person name="Battaglia E."/>
            <person name="Bayram O."/>
            <person name="Benocci T."/>
            <person name="Braus-Stromeyer S.A."/>
            <person name="Caldana C."/>
            <person name="Canovas D."/>
            <person name="Cerqueira G.C."/>
            <person name="Chen F."/>
            <person name="Chen W."/>
            <person name="Choi C."/>
            <person name="Clum A."/>
            <person name="Dos Santos R.A."/>
            <person name="Damasio A.R."/>
            <person name="Diallinas G."/>
            <person name="Emri T."/>
            <person name="Fekete E."/>
            <person name="Flipphi M."/>
            <person name="Freyberg S."/>
            <person name="Gallo A."/>
            <person name="Gournas C."/>
            <person name="Habgood R."/>
            <person name="Hainaut M."/>
            <person name="Harispe M.L."/>
            <person name="Henrissat B."/>
            <person name="Hilden K.S."/>
            <person name="Hope R."/>
            <person name="Hossain A."/>
            <person name="Karabika E."/>
            <person name="Karaffa L."/>
            <person name="Karanyi Z."/>
            <person name="Krasevec N."/>
            <person name="Kuo A."/>
            <person name="Kusch H."/>
            <person name="LaButti K."/>
            <person name="Lagendijk E.L."/>
            <person name="Lapidus A."/>
            <person name="Levasseur A."/>
            <person name="Lindquist E."/>
            <person name="Lipzen A."/>
            <person name="Logrieco A.F."/>
            <person name="MacCabe A."/>
            <person name="Maekelae M.R."/>
            <person name="Malavazi I."/>
            <person name="Melin P."/>
            <person name="Meyer V."/>
            <person name="Mielnichuk N."/>
            <person name="Miskei M."/>
            <person name="Molnar A.P."/>
            <person name="Mule G."/>
            <person name="Ngan C.Y."/>
            <person name="Orejas M."/>
            <person name="Orosz E."/>
            <person name="Ouedraogo J.P."/>
            <person name="Overkamp K.M."/>
            <person name="Park H.-S."/>
            <person name="Perrone G."/>
            <person name="Piumi F."/>
            <person name="Punt P.J."/>
            <person name="Ram A.F."/>
            <person name="Ramon A."/>
            <person name="Rauscher S."/>
            <person name="Record E."/>
            <person name="Riano-Pachon D.M."/>
            <person name="Robert V."/>
            <person name="Roehrig J."/>
            <person name="Ruller R."/>
            <person name="Salamov A."/>
            <person name="Salih N.S."/>
            <person name="Samson R.A."/>
            <person name="Sandor E."/>
            <person name="Sanguinetti M."/>
            <person name="Schuetze T."/>
            <person name="Sepcic K."/>
            <person name="Shelest E."/>
            <person name="Sherlock G."/>
            <person name="Sophianopoulou V."/>
            <person name="Squina F.M."/>
            <person name="Sun H."/>
            <person name="Susca A."/>
            <person name="Todd R.B."/>
            <person name="Tsang A."/>
            <person name="Unkles S.E."/>
            <person name="van de Wiele N."/>
            <person name="van Rossen-Uffink D."/>
            <person name="Oliveira J.V."/>
            <person name="Vesth T.C."/>
            <person name="Visser J."/>
            <person name="Yu J.-H."/>
            <person name="Zhou M."/>
            <person name="Andersen M.R."/>
            <person name="Archer D.B."/>
            <person name="Baker S.E."/>
            <person name="Benoit I."/>
            <person name="Brakhage A.A."/>
            <person name="Braus G.H."/>
            <person name="Fischer R."/>
            <person name="Frisvad J.C."/>
            <person name="Goldman G.H."/>
            <person name="Houbraken J."/>
            <person name="Oakley B."/>
            <person name="Pocsi I."/>
            <person name="Scazzocchio C."/>
            <person name="Seiboth B."/>
            <person name="vanKuyk P.A."/>
            <person name="Wortman J."/>
            <person name="Dyer P.S."/>
            <person name="Grigoriev I.V."/>
        </authorList>
    </citation>
    <scope>NUCLEOTIDE SEQUENCE [LARGE SCALE GENOMIC DNA]</scope>
    <source>
        <strain evidence="3">DTO 134E9</strain>
    </source>
</reference>
<organism evidence="2 3">
    <name type="scientific">Aspergillus wentii DTO 134E9</name>
    <dbReference type="NCBI Taxonomy" id="1073089"/>
    <lineage>
        <taxon>Eukaryota</taxon>
        <taxon>Fungi</taxon>
        <taxon>Dikarya</taxon>
        <taxon>Ascomycota</taxon>
        <taxon>Pezizomycotina</taxon>
        <taxon>Eurotiomycetes</taxon>
        <taxon>Eurotiomycetidae</taxon>
        <taxon>Eurotiales</taxon>
        <taxon>Aspergillaceae</taxon>
        <taxon>Aspergillus</taxon>
        <taxon>Aspergillus subgen. Cremei</taxon>
    </lineage>
</organism>
<dbReference type="Proteomes" id="UP000184383">
    <property type="component" value="Unassembled WGS sequence"/>
</dbReference>
<evidence type="ECO:0000313" key="3">
    <source>
        <dbReference type="Proteomes" id="UP000184383"/>
    </source>
</evidence>
<proteinExistence type="predicted"/>
<dbReference type="AlphaFoldDB" id="A0A1L9RE18"/>
<dbReference type="SMART" id="SM00256">
    <property type="entry name" value="FBOX"/>
    <property type="match status" value="1"/>
</dbReference>
<dbReference type="InterPro" id="IPR036047">
    <property type="entry name" value="F-box-like_dom_sf"/>
</dbReference>
<dbReference type="SUPFAM" id="SSF81383">
    <property type="entry name" value="F-box domain"/>
    <property type="match status" value="1"/>
</dbReference>
<dbReference type="RefSeq" id="XP_040686821.1">
    <property type="nucleotide sequence ID" value="XM_040831241.1"/>
</dbReference>
<dbReference type="OrthoDB" id="5295250at2759"/>
<evidence type="ECO:0000313" key="2">
    <source>
        <dbReference type="EMBL" id="OJJ33144.1"/>
    </source>
</evidence>
<dbReference type="InterPro" id="IPR001810">
    <property type="entry name" value="F-box_dom"/>
</dbReference>
<dbReference type="PROSITE" id="PS50181">
    <property type="entry name" value="FBOX"/>
    <property type="match status" value="1"/>
</dbReference>
<name>A0A1L9RE18_ASPWE</name>
<dbReference type="EMBL" id="KV878214">
    <property type="protein sequence ID" value="OJJ33144.1"/>
    <property type="molecule type" value="Genomic_DNA"/>
</dbReference>
<feature type="domain" description="F-box" evidence="1">
    <location>
        <begin position="55"/>
        <end position="105"/>
    </location>
</feature>
<dbReference type="VEuPathDB" id="FungiDB:ASPWEDRAFT_174570"/>